<dbReference type="Gene3D" id="3.40.630.10">
    <property type="entry name" value="Zn peptidases"/>
    <property type="match status" value="1"/>
</dbReference>
<comment type="caution">
    <text evidence="7">The sequence shown here is derived from an EMBL/GenBank/DDBJ whole genome shotgun (WGS) entry which is preliminary data.</text>
</comment>
<comment type="cofactor">
    <cofactor evidence="1">
        <name>Zn(2+)</name>
        <dbReference type="ChEBI" id="CHEBI:29105"/>
    </cofactor>
</comment>
<dbReference type="InterPro" id="IPR036264">
    <property type="entry name" value="Bact_exopeptidase_dim_dom"/>
</dbReference>
<dbReference type="Gene3D" id="3.30.70.360">
    <property type="match status" value="1"/>
</dbReference>
<dbReference type="Proteomes" id="UP000321058">
    <property type="component" value="Unassembled WGS sequence"/>
</dbReference>
<dbReference type="GO" id="GO:0004180">
    <property type="term" value="F:carboxypeptidase activity"/>
    <property type="evidence" value="ECO:0007669"/>
    <property type="project" value="UniProtKB-KW"/>
</dbReference>
<dbReference type="PANTHER" id="PTHR43808">
    <property type="entry name" value="ACETYLORNITHINE DEACETYLASE"/>
    <property type="match status" value="1"/>
</dbReference>
<keyword evidence="7" id="KW-0121">Carboxypeptidase</keyword>
<dbReference type="OrthoDB" id="9776600at2"/>
<keyword evidence="2" id="KW-0479">Metal-binding</keyword>
<dbReference type="SUPFAM" id="SSF55031">
    <property type="entry name" value="Bacterial exopeptidase dimerisation domain"/>
    <property type="match status" value="1"/>
</dbReference>
<dbReference type="Pfam" id="PF07687">
    <property type="entry name" value="M20_dimer"/>
    <property type="match status" value="1"/>
</dbReference>
<dbReference type="InterPro" id="IPR050072">
    <property type="entry name" value="Peptidase_M20A"/>
</dbReference>
<evidence type="ECO:0000256" key="2">
    <source>
        <dbReference type="ARBA" id="ARBA00022723"/>
    </source>
</evidence>
<keyword evidence="4" id="KW-0862">Zinc</keyword>
<dbReference type="Pfam" id="PF01546">
    <property type="entry name" value="Peptidase_M20"/>
    <property type="match status" value="1"/>
</dbReference>
<dbReference type="InterPro" id="IPR002933">
    <property type="entry name" value="Peptidase_M20"/>
</dbReference>
<proteinExistence type="predicted"/>
<dbReference type="InterPro" id="IPR017150">
    <property type="entry name" value="Pept_M20_glutamate_carboxypep"/>
</dbReference>
<accession>A0A512NT59</accession>
<gene>
    <name evidence="7" type="ORF">RSO01_93060</name>
</gene>
<dbReference type="AlphaFoldDB" id="A0A512NT59"/>
<dbReference type="GO" id="GO:0046872">
    <property type="term" value="F:metal ion binding"/>
    <property type="evidence" value="ECO:0007669"/>
    <property type="project" value="UniProtKB-KW"/>
</dbReference>
<evidence type="ECO:0000256" key="1">
    <source>
        <dbReference type="ARBA" id="ARBA00001947"/>
    </source>
</evidence>
<dbReference type="RefSeq" id="WP_147157399.1">
    <property type="nucleotide sequence ID" value="NZ_BKAJ01000317.1"/>
</dbReference>
<dbReference type="PIRSF" id="PIRSF037238">
    <property type="entry name" value="Carboxypeptidase_G2"/>
    <property type="match status" value="1"/>
</dbReference>
<name>A0A512NT59_9HYPH</name>
<evidence type="ECO:0000313" key="7">
    <source>
        <dbReference type="EMBL" id="GEP62140.1"/>
    </source>
</evidence>
<keyword evidence="8" id="KW-1185">Reference proteome</keyword>
<keyword evidence="7" id="KW-0645">Protease</keyword>
<evidence type="ECO:0000259" key="6">
    <source>
        <dbReference type="Pfam" id="PF07687"/>
    </source>
</evidence>
<dbReference type="SUPFAM" id="SSF53187">
    <property type="entry name" value="Zn-dependent exopeptidases"/>
    <property type="match status" value="1"/>
</dbReference>
<dbReference type="PANTHER" id="PTHR43808:SF9">
    <property type="entry name" value="BLL0789 PROTEIN"/>
    <property type="match status" value="1"/>
</dbReference>
<dbReference type="PROSITE" id="PS00758">
    <property type="entry name" value="ARGE_DAPE_CPG2_1"/>
    <property type="match status" value="1"/>
</dbReference>
<feature type="active site" description="Proton acceptor" evidence="5">
    <location>
        <position position="143"/>
    </location>
</feature>
<reference evidence="7 8" key="1">
    <citation type="submission" date="2019-07" db="EMBL/GenBank/DDBJ databases">
        <title>Whole genome shotgun sequence of Reyranella soli NBRC 108950.</title>
        <authorList>
            <person name="Hosoyama A."/>
            <person name="Uohara A."/>
            <person name="Ohji S."/>
            <person name="Ichikawa N."/>
        </authorList>
    </citation>
    <scope>NUCLEOTIDE SEQUENCE [LARGE SCALE GENOMIC DNA]</scope>
    <source>
        <strain evidence="7 8">NBRC 108950</strain>
    </source>
</reference>
<dbReference type="NCBIfam" id="NF005678">
    <property type="entry name" value="PRK07473.1"/>
    <property type="match status" value="1"/>
</dbReference>
<feature type="active site" evidence="5">
    <location>
        <position position="81"/>
    </location>
</feature>
<sequence>MDSNSFSSREIVEDIMRWAAVESPSVTPEAVARMFDLAEADFRAAGADIDRTSAISGAPVMRAHFAGRDDGPGILVLGHLDTVHPVGTIEDGLKLRIDGDRLYGPGVLDMKGGICLALHALRRLRAENGDTPLPVTFLMIPDEEIGSPGTRAMIEDEARRHRCVLVPEPARQGKVITGRHAFARYRITTRGRPAHAGADNRAGRSAIRAMARLVETIESATDMDRLVSFSVGVIRGGLFVNVIPTECTAEVLCVASSPENLVFVHEFMARLVSPIEGVTLEVEKGPERPLFEPSEGTMRLFAQAAATASEIGITLEHGTFGGGSDGNFTGALGIPTLDGLGAIGAGVHTLEEHVLISELAPRARLFAGLLAGLGENGR</sequence>
<evidence type="ECO:0000313" key="8">
    <source>
        <dbReference type="Proteomes" id="UP000321058"/>
    </source>
</evidence>
<feature type="domain" description="Peptidase M20 dimerisation" evidence="6">
    <location>
        <begin position="178"/>
        <end position="271"/>
    </location>
</feature>
<evidence type="ECO:0000256" key="4">
    <source>
        <dbReference type="ARBA" id="ARBA00022833"/>
    </source>
</evidence>
<dbReference type="InterPro" id="IPR011650">
    <property type="entry name" value="Peptidase_M20_dimer"/>
</dbReference>
<dbReference type="EMBL" id="BKAJ01000317">
    <property type="protein sequence ID" value="GEP62140.1"/>
    <property type="molecule type" value="Genomic_DNA"/>
</dbReference>
<organism evidence="7 8">
    <name type="scientific">Reyranella soli</name>
    <dbReference type="NCBI Taxonomy" id="1230389"/>
    <lineage>
        <taxon>Bacteria</taxon>
        <taxon>Pseudomonadati</taxon>
        <taxon>Pseudomonadota</taxon>
        <taxon>Alphaproteobacteria</taxon>
        <taxon>Hyphomicrobiales</taxon>
        <taxon>Reyranellaceae</taxon>
        <taxon>Reyranella</taxon>
    </lineage>
</organism>
<evidence type="ECO:0000256" key="5">
    <source>
        <dbReference type="PIRSR" id="PIRSR037238-1"/>
    </source>
</evidence>
<dbReference type="InterPro" id="IPR001261">
    <property type="entry name" value="ArgE/DapE_CS"/>
</dbReference>
<keyword evidence="3" id="KW-0378">Hydrolase</keyword>
<protein>
    <submittedName>
        <fullName evidence="7">Carboxypeptidase</fullName>
    </submittedName>
</protein>
<dbReference type="CDD" id="cd03885">
    <property type="entry name" value="M20_CPDG2"/>
    <property type="match status" value="1"/>
</dbReference>
<evidence type="ECO:0000256" key="3">
    <source>
        <dbReference type="ARBA" id="ARBA00022801"/>
    </source>
</evidence>